<accession>A0A0C3NJV2</accession>
<evidence type="ECO:0000313" key="2">
    <source>
        <dbReference type="Proteomes" id="UP000054217"/>
    </source>
</evidence>
<sequence>MKVLRPESSAKTIRASRLYSPSISRNENRPGLSSGRICGFKEHDGSFIESMYAKRTCPTCFAKSFARDPAFCVLTPIAVCCVVCHEEQF</sequence>
<keyword evidence="2" id="KW-1185">Reference proteome</keyword>
<dbReference type="Proteomes" id="UP000054217">
    <property type="component" value="Unassembled WGS sequence"/>
</dbReference>
<organism evidence="1 2">
    <name type="scientific">Pisolithus tinctorius Marx 270</name>
    <dbReference type="NCBI Taxonomy" id="870435"/>
    <lineage>
        <taxon>Eukaryota</taxon>
        <taxon>Fungi</taxon>
        <taxon>Dikarya</taxon>
        <taxon>Basidiomycota</taxon>
        <taxon>Agaricomycotina</taxon>
        <taxon>Agaricomycetes</taxon>
        <taxon>Agaricomycetidae</taxon>
        <taxon>Boletales</taxon>
        <taxon>Sclerodermatineae</taxon>
        <taxon>Pisolithaceae</taxon>
        <taxon>Pisolithus</taxon>
    </lineage>
</organism>
<reference evidence="2" key="2">
    <citation type="submission" date="2015-01" db="EMBL/GenBank/DDBJ databases">
        <title>Evolutionary Origins and Diversification of the Mycorrhizal Mutualists.</title>
        <authorList>
            <consortium name="DOE Joint Genome Institute"/>
            <consortium name="Mycorrhizal Genomics Consortium"/>
            <person name="Kohler A."/>
            <person name="Kuo A."/>
            <person name="Nagy L.G."/>
            <person name="Floudas D."/>
            <person name="Copeland A."/>
            <person name="Barry K.W."/>
            <person name="Cichocki N."/>
            <person name="Veneault-Fourrey C."/>
            <person name="LaButti K."/>
            <person name="Lindquist E.A."/>
            <person name="Lipzen A."/>
            <person name="Lundell T."/>
            <person name="Morin E."/>
            <person name="Murat C."/>
            <person name="Riley R."/>
            <person name="Ohm R."/>
            <person name="Sun H."/>
            <person name="Tunlid A."/>
            <person name="Henrissat B."/>
            <person name="Grigoriev I.V."/>
            <person name="Hibbett D.S."/>
            <person name="Martin F."/>
        </authorList>
    </citation>
    <scope>NUCLEOTIDE SEQUENCE [LARGE SCALE GENOMIC DNA]</scope>
    <source>
        <strain evidence="2">Marx 270</strain>
    </source>
</reference>
<evidence type="ECO:0000313" key="1">
    <source>
        <dbReference type="EMBL" id="KIN95930.1"/>
    </source>
</evidence>
<dbReference type="EMBL" id="KN832057">
    <property type="protein sequence ID" value="KIN95930.1"/>
    <property type="molecule type" value="Genomic_DNA"/>
</dbReference>
<proteinExistence type="predicted"/>
<dbReference type="InParanoid" id="A0A0C3NJV2"/>
<name>A0A0C3NJV2_PISTI</name>
<protein>
    <submittedName>
        <fullName evidence="1">Uncharacterized protein</fullName>
    </submittedName>
</protein>
<gene>
    <name evidence="1" type="ORF">M404DRAFT_293101</name>
</gene>
<dbReference type="HOGENOM" id="CLU_170042_0_0_1"/>
<reference evidence="1 2" key="1">
    <citation type="submission" date="2014-04" db="EMBL/GenBank/DDBJ databases">
        <authorList>
            <consortium name="DOE Joint Genome Institute"/>
            <person name="Kuo A."/>
            <person name="Kohler A."/>
            <person name="Costa M.D."/>
            <person name="Nagy L.G."/>
            <person name="Floudas D."/>
            <person name="Copeland A."/>
            <person name="Barry K.W."/>
            <person name="Cichocki N."/>
            <person name="Veneault-Fourrey C."/>
            <person name="LaButti K."/>
            <person name="Lindquist E.A."/>
            <person name="Lipzen A."/>
            <person name="Lundell T."/>
            <person name="Morin E."/>
            <person name="Murat C."/>
            <person name="Sun H."/>
            <person name="Tunlid A."/>
            <person name="Henrissat B."/>
            <person name="Grigoriev I.V."/>
            <person name="Hibbett D.S."/>
            <person name="Martin F."/>
            <person name="Nordberg H.P."/>
            <person name="Cantor M.N."/>
            <person name="Hua S.X."/>
        </authorList>
    </citation>
    <scope>NUCLEOTIDE SEQUENCE [LARGE SCALE GENOMIC DNA]</scope>
    <source>
        <strain evidence="1 2">Marx 270</strain>
    </source>
</reference>
<dbReference type="AlphaFoldDB" id="A0A0C3NJV2"/>